<name>A0A269Z1U0_9MICO</name>
<feature type="compositionally biased region" description="Polar residues" evidence="1">
    <location>
        <begin position="1"/>
        <end position="19"/>
    </location>
</feature>
<feature type="region of interest" description="Disordered" evidence="1">
    <location>
        <begin position="1"/>
        <end position="31"/>
    </location>
</feature>
<protein>
    <submittedName>
        <fullName evidence="2">Uncharacterized protein</fullName>
    </submittedName>
</protein>
<dbReference type="Proteomes" id="UP000216867">
    <property type="component" value="Unassembled WGS sequence"/>
</dbReference>
<evidence type="ECO:0000313" key="2">
    <source>
        <dbReference type="EMBL" id="PAK91763.1"/>
    </source>
</evidence>
<sequence length="70" mass="7864">MGQLQQSIDNYQDVEQSVDYTDADTSKQSAYTNAVHQAQNTLDKDLGHDLTQSEVEQAIENVNHAKQELN</sequence>
<comment type="caution">
    <text evidence="2">The sequence shown here is derived from an EMBL/GenBank/DDBJ whole genome shotgun (WGS) entry which is preliminary data.</text>
</comment>
<organism evidence="2 3">
    <name type="scientific">Brevibacterium casei</name>
    <dbReference type="NCBI Taxonomy" id="33889"/>
    <lineage>
        <taxon>Bacteria</taxon>
        <taxon>Bacillati</taxon>
        <taxon>Actinomycetota</taxon>
        <taxon>Actinomycetes</taxon>
        <taxon>Micrococcales</taxon>
        <taxon>Brevibacteriaceae</taxon>
        <taxon>Brevibacterium</taxon>
    </lineage>
</organism>
<dbReference type="InterPro" id="IPR009063">
    <property type="entry name" value="Ig/albumin-bd_sf"/>
</dbReference>
<dbReference type="AlphaFoldDB" id="A0A269Z1U0"/>
<evidence type="ECO:0000313" key="3">
    <source>
        <dbReference type="Proteomes" id="UP000216867"/>
    </source>
</evidence>
<feature type="non-terminal residue" evidence="2">
    <location>
        <position position="70"/>
    </location>
</feature>
<dbReference type="SUPFAM" id="SSF46997">
    <property type="entry name" value="Bacterial immunoglobulin/albumin-binding domains"/>
    <property type="match status" value="1"/>
</dbReference>
<dbReference type="EMBL" id="NCWY01000106">
    <property type="protein sequence ID" value="PAK91763.1"/>
    <property type="molecule type" value="Genomic_DNA"/>
</dbReference>
<reference evidence="2 3" key="1">
    <citation type="submission" date="2017-04" db="EMBL/GenBank/DDBJ databases">
        <title>Kefir bacterial isolates.</title>
        <authorList>
            <person name="Kim Y."/>
            <person name="Blasche S."/>
            <person name="Patil K.R."/>
        </authorList>
    </citation>
    <scope>NUCLEOTIDE SEQUENCE [LARGE SCALE GENOMIC DNA]</scope>
    <source>
        <strain evidence="2 3">OG2</strain>
    </source>
</reference>
<accession>A0A269Z1U0</accession>
<dbReference type="Gene3D" id="1.20.5.420">
    <property type="entry name" value="Immunoglobulin FC, subunit C"/>
    <property type="match status" value="1"/>
</dbReference>
<gene>
    <name evidence="2" type="ORF">B8X04_17505</name>
</gene>
<dbReference type="Pfam" id="PF07554">
    <property type="entry name" value="FIVAR"/>
    <property type="match status" value="1"/>
</dbReference>
<proteinExistence type="predicted"/>
<evidence type="ECO:0000256" key="1">
    <source>
        <dbReference type="SAM" id="MobiDB-lite"/>
    </source>
</evidence>